<dbReference type="PANTHER" id="PTHR13723:SF316">
    <property type="entry name" value="LONELY HEART, ISOFORM A"/>
    <property type="match status" value="1"/>
</dbReference>
<dbReference type="PROSITE" id="PS50092">
    <property type="entry name" value="TSP1"/>
    <property type="match status" value="4"/>
</dbReference>
<dbReference type="InterPro" id="IPR010294">
    <property type="entry name" value="ADAMTS_spacer1"/>
</dbReference>
<dbReference type="Pfam" id="PF05986">
    <property type="entry name" value="ADAMTS_spacer1"/>
    <property type="match status" value="1"/>
</dbReference>
<dbReference type="GO" id="GO:0004222">
    <property type="term" value="F:metalloendopeptidase activity"/>
    <property type="evidence" value="ECO:0007669"/>
    <property type="project" value="TreeGrafter"/>
</dbReference>
<accession>A0A3S2N842</accession>
<reference evidence="7 8" key="2">
    <citation type="submission" date="2019-01" db="EMBL/GenBank/DDBJ databases">
        <title>A chromosome length genome reference of the Java medaka (oryzias javanicus).</title>
        <authorList>
            <person name="Herpin A."/>
            <person name="Takehana Y."/>
            <person name="Naruse K."/>
            <person name="Ansai S."/>
            <person name="Kawaguchi M."/>
        </authorList>
    </citation>
    <scope>NUCLEOTIDE SEQUENCE [LARGE SCALE GENOMIC DNA]</scope>
    <source>
        <strain evidence="7">RS831</strain>
        <tissue evidence="7">Whole body</tissue>
    </source>
</reference>
<keyword evidence="8" id="KW-1185">Reference proteome</keyword>
<dbReference type="Gene3D" id="2.20.100.10">
    <property type="entry name" value="Thrombospondin type-1 (TSP1) repeat"/>
    <property type="match status" value="5"/>
</dbReference>
<evidence type="ECO:0000256" key="4">
    <source>
        <dbReference type="ARBA" id="ARBA00022737"/>
    </source>
</evidence>
<dbReference type="Pfam" id="PF19030">
    <property type="entry name" value="TSP1_ADAMTS"/>
    <property type="match status" value="5"/>
</dbReference>
<evidence type="ECO:0000313" key="7">
    <source>
        <dbReference type="EMBL" id="RVE76383.1"/>
    </source>
</evidence>
<evidence type="ECO:0000259" key="6">
    <source>
        <dbReference type="PROSITE" id="PS50900"/>
    </source>
</evidence>
<dbReference type="AlphaFoldDB" id="A0A3S2N842"/>
<dbReference type="Proteomes" id="UP000283210">
    <property type="component" value="Chromosome 1"/>
</dbReference>
<organism evidence="7 8">
    <name type="scientific">Oryzias javanicus</name>
    <name type="common">Javanese ricefish</name>
    <name type="synonym">Aplocheilus javanicus</name>
    <dbReference type="NCBI Taxonomy" id="123683"/>
    <lineage>
        <taxon>Eukaryota</taxon>
        <taxon>Metazoa</taxon>
        <taxon>Chordata</taxon>
        <taxon>Craniata</taxon>
        <taxon>Vertebrata</taxon>
        <taxon>Euteleostomi</taxon>
        <taxon>Actinopterygii</taxon>
        <taxon>Neopterygii</taxon>
        <taxon>Teleostei</taxon>
        <taxon>Neoteleostei</taxon>
        <taxon>Acanthomorphata</taxon>
        <taxon>Ovalentaria</taxon>
        <taxon>Atherinomorphae</taxon>
        <taxon>Beloniformes</taxon>
        <taxon>Adrianichthyidae</taxon>
        <taxon>Oryziinae</taxon>
        <taxon>Oryzias</taxon>
    </lineage>
</organism>
<dbReference type="FunFam" id="2.20.100.10:FF:000005">
    <property type="entry name" value="ADAM metallopeptidase with thrombospondin type 1 motif 9"/>
    <property type="match status" value="1"/>
</dbReference>
<feature type="region of interest" description="Disordered" evidence="5">
    <location>
        <begin position="170"/>
        <end position="198"/>
    </location>
</feature>
<dbReference type="Pfam" id="PF08686">
    <property type="entry name" value="PLAC"/>
    <property type="match status" value="1"/>
</dbReference>
<reference evidence="7 8" key="1">
    <citation type="submission" date="2018-11" db="EMBL/GenBank/DDBJ databases">
        <authorList>
            <person name="Lopez-Roques C."/>
            <person name="Donnadieu C."/>
            <person name="Bouchez O."/>
            <person name="Klopp C."/>
            <person name="Cabau C."/>
            <person name="Zahm M."/>
        </authorList>
    </citation>
    <scope>NUCLEOTIDE SEQUENCE [LARGE SCALE GENOMIC DNA]</scope>
    <source>
        <strain evidence="7">RS831</strain>
        <tissue evidence="7">Whole body</tissue>
    </source>
</reference>
<sequence>MAGLWEQLCCLQQGRIGTLLPLLYLLLPLSGALPRNIKSISYTLQGFEVVRGNFSHSFLHVGYNKITEIPAGACNISVHETKKSRNYLALQTRSGISIINGNWVIDRPGTYFALGTQLIYKRPNEIRSRSGESITAPGPLTDELHLYLIYQQPGPSVHYEYSVPIIIHSSPEPDIPDRRPSNDSEAQSDGDESVHTEDVLNSITIKEKPHSKKDSFDTSINFVLQSTYIWTKTGHSECSTTCGTGTRVVFWECVDSRSQMTVPADFCDLSNEPTTQEDCRESPCPPYWDIGEWSECSRKCGPGSQLRQVICRLVTRVHANRTETAVAVAPERCSSSERPATQSTCQLKICSQWEIRSDWSPCSAPCGVGQHSREVVCVGNHGLVDEEHECNMSLKPDFLQNCDMGVCAKGWFTSLWSQRCSAECGRGNKTRSVLEWYTGPWSQCSAECGDGTQTRGVALCIFTNNVLKEVVDQFRCSSLSKPITSQPCRLKPCGVQWYVTEWSTCSRSCNGGYRVREVRCLSDDIVPSDKCHPALTPESREECNKQPCQPETNPLCSDQFHNCVLVVQARLCVYPYYRRVCCASCSRTQRTNNISMQRNRIYR</sequence>
<keyword evidence="3" id="KW-0732">Signal</keyword>
<dbReference type="EMBL" id="CM012437">
    <property type="protein sequence ID" value="RVE76383.1"/>
    <property type="molecule type" value="Genomic_DNA"/>
</dbReference>
<dbReference type="InterPro" id="IPR000884">
    <property type="entry name" value="TSP1_rpt"/>
</dbReference>
<keyword evidence="2" id="KW-0964">Secreted</keyword>
<dbReference type="PROSITE" id="PS50900">
    <property type="entry name" value="PLAC"/>
    <property type="match status" value="1"/>
</dbReference>
<dbReference type="Gene3D" id="2.60.120.830">
    <property type="match status" value="1"/>
</dbReference>
<comment type="subcellular location">
    <subcellularLocation>
        <location evidence="1">Secreted</location>
    </subcellularLocation>
</comment>
<dbReference type="PANTHER" id="PTHR13723">
    <property type="entry name" value="ADAMTS A DISINTEGRIN AND METALLOPROTEASE WITH THROMBOSPONDIN MOTIFS PROTEASE"/>
    <property type="match status" value="1"/>
</dbReference>
<feature type="domain" description="PLAC" evidence="6">
    <location>
        <begin position="552"/>
        <end position="589"/>
    </location>
</feature>
<dbReference type="GO" id="GO:0005576">
    <property type="term" value="C:extracellular region"/>
    <property type="evidence" value="ECO:0007669"/>
    <property type="project" value="UniProtKB-SubCell"/>
</dbReference>
<dbReference type="SMART" id="SM00209">
    <property type="entry name" value="TSP1"/>
    <property type="match status" value="5"/>
</dbReference>
<dbReference type="SUPFAM" id="SSF82895">
    <property type="entry name" value="TSP-1 type 1 repeat"/>
    <property type="match status" value="5"/>
</dbReference>
<evidence type="ECO:0000313" key="8">
    <source>
        <dbReference type="Proteomes" id="UP000283210"/>
    </source>
</evidence>
<evidence type="ECO:0000256" key="1">
    <source>
        <dbReference type="ARBA" id="ARBA00004613"/>
    </source>
</evidence>
<keyword evidence="4" id="KW-0677">Repeat</keyword>
<name>A0A3S2N842_ORYJA</name>
<dbReference type="InterPro" id="IPR010909">
    <property type="entry name" value="PLAC"/>
</dbReference>
<protein>
    <recommendedName>
        <fullName evidence="6">PLAC domain-containing protein</fullName>
    </recommendedName>
</protein>
<dbReference type="GO" id="GO:0030198">
    <property type="term" value="P:extracellular matrix organization"/>
    <property type="evidence" value="ECO:0007669"/>
    <property type="project" value="TreeGrafter"/>
</dbReference>
<dbReference type="GO" id="GO:0031012">
    <property type="term" value="C:extracellular matrix"/>
    <property type="evidence" value="ECO:0007669"/>
    <property type="project" value="TreeGrafter"/>
</dbReference>
<evidence type="ECO:0000256" key="5">
    <source>
        <dbReference type="SAM" id="MobiDB-lite"/>
    </source>
</evidence>
<dbReference type="GO" id="GO:0006508">
    <property type="term" value="P:proteolysis"/>
    <property type="evidence" value="ECO:0007669"/>
    <property type="project" value="TreeGrafter"/>
</dbReference>
<evidence type="ECO:0000256" key="2">
    <source>
        <dbReference type="ARBA" id="ARBA00022525"/>
    </source>
</evidence>
<proteinExistence type="predicted"/>
<dbReference type="InterPro" id="IPR036383">
    <property type="entry name" value="TSP1_rpt_sf"/>
</dbReference>
<evidence type="ECO:0000256" key="3">
    <source>
        <dbReference type="ARBA" id="ARBA00022729"/>
    </source>
</evidence>
<gene>
    <name evidence="7" type="ORF">OJAV_G00007300</name>
</gene>
<dbReference type="OrthoDB" id="10062690at2759"/>
<dbReference type="InterPro" id="IPR050439">
    <property type="entry name" value="ADAMTS_ADAMTS-like"/>
</dbReference>